<keyword evidence="3" id="KW-1015">Disulfide bond</keyword>
<evidence type="ECO:0000313" key="7">
    <source>
        <dbReference type="EMBL" id="WAR04607.1"/>
    </source>
</evidence>
<reference evidence="7" key="1">
    <citation type="submission" date="2022-11" db="EMBL/GenBank/DDBJ databases">
        <title>Centuries of genome instability and evolution in soft-shell clam transmissible cancer (bioRxiv).</title>
        <authorList>
            <person name="Hart S.F.M."/>
            <person name="Yonemitsu M.A."/>
            <person name="Giersch R.M."/>
            <person name="Beal B.F."/>
            <person name="Arriagada G."/>
            <person name="Davis B.W."/>
            <person name="Ostrander E.A."/>
            <person name="Goff S.P."/>
            <person name="Metzger M.J."/>
        </authorList>
    </citation>
    <scope>NUCLEOTIDE SEQUENCE</scope>
    <source>
        <strain evidence="7">MELC-2E11</strain>
        <tissue evidence="7">Siphon/mantle</tissue>
    </source>
</reference>
<organism evidence="7 8">
    <name type="scientific">Mya arenaria</name>
    <name type="common">Soft-shell clam</name>
    <dbReference type="NCBI Taxonomy" id="6604"/>
    <lineage>
        <taxon>Eukaryota</taxon>
        <taxon>Metazoa</taxon>
        <taxon>Spiralia</taxon>
        <taxon>Lophotrochozoa</taxon>
        <taxon>Mollusca</taxon>
        <taxon>Bivalvia</taxon>
        <taxon>Autobranchia</taxon>
        <taxon>Heteroconchia</taxon>
        <taxon>Euheterodonta</taxon>
        <taxon>Imparidentia</taxon>
        <taxon>Neoheterodontei</taxon>
        <taxon>Myida</taxon>
        <taxon>Myoidea</taxon>
        <taxon>Myidae</taxon>
        <taxon>Mya</taxon>
    </lineage>
</organism>
<sequence>MEYKTIVLVYIVIICQGNLKVNSSTSGLLEVVQPAIAGRRVNIIFTPTVYNSDKQVTLEYKYAIVLSSWYDGPRLYSKTYVAEEGRFYLTTDQLAAKWNNTALRAKYGDEESLQAILIIIDLTGTCGYVYLRSQLPILTGTTVELGYFAAPAVITHSDIYVREWYKGIPSSRSVLHVDTDSNLIEREEPNYEFVLEIHNFDQGRNGLYNVRCRNGKHTNIVQLSVPVPQTKPAIGPVTTLQDEGMYIIAKRDHTIPVYCNATGTDLTVEVLFNRRTCKTEESGPDMYSAIVCNAYDADHLASVRCSVLNAAVKDPLFSEEYQLYVVGQASAVEINHTEDLREGLPANITCKVTGSRPPPEIAFIVDTITIDQGLTHSHDDLTYQATLRFVKREWNGKNIRCQYNNSYFTGRSQEHPPSHVLIEDIFSRPGKTVYKCTLIDSNPVCNIKWTADGNTFLFKETENKVDGLTRESWIELNASRNMYRATVQCTPQCQYFESKLNAFQQIPIIPNITFNVARNQKITQEFPKVVTCYAESLPLSHIELIYMQNREKKNVSCLKDVKCSITLEELNIRLGGRMNLECFATYTYQHVTEILTTQVTLYRDDGDAQIDTIDQNRTPKEIIYRIIHALLISVAVAVIALVIGFLMCYRQYKRLKQNAARESCPQANANEDIAVEFSNDEITYTQVNKTRARPEDNKMENQLVYIKLDKEALEASIGKNIKKVADKKVEYVDIDFTQKCQEADGEDNVYANQYGGHM</sequence>
<protein>
    <recommendedName>
        <fullName evidence="9">Ig-like domain-containing protein</fullName>
    </recommendedName>
</protein>
<proteinExistence type="predicted"/>
<dbReference type="SUPFAM" id="SSF48726">
    <property type="entry name" value="Immunoglobulin"/>
    <property type="match status" value="1"/>
</dbReference>
<keyword evidence="2 6" id="KW-0472">Membrane</keyword>
<evidence type="ECO:0008006" key="9">
    <source>
        <dbReference type="Google" id="ProtNLM"/>
    </source>
</evidence>
<evidence type="ECO:0000256" key="4">
    <source>
        <dbReference type="ARBA" id="ARBA00023180"/>
    </source>
</evidence>
<evidence type="ECO:0000256" key="5">
    <source>
        <dbReference type="ARBA" id="ARBA00023319"/>
    </source>
</evidence>
<dbReference type="InterPro" id="IPR036179">
    <property type="entry name" value="Ig-like_dom_sf"/>
</dbReference>
<accession>A0ABY7E6N6</accession>
<comment type="subcellular location">
    <subcellularLocation>
        <location evidence="1">Membrane</location>
        <topology evidence="1">Single-pass type I membrane protein</topology>
    </subcellularLocation>
</comment>
<evidence type="ECO:0000256" key="2">
    <source>
        <dbReference type="ARBA" id="ARBA00023136"/>
    </source>
</evidence>
<dbReference type="InterPro" id="IPR013783">
    <property type="entry name" value="Ig-like_fold"/>
</dbReference>
<keyword evidence="6" id="KW-1133">Transmembrane helix</keyword>
<keyword evidence="8" id="KW-1185">Reference proteome</keyword>
<dbReference type="InterPro" id="IPR051275">
    <property type="entry name" value="Cell_adhesion_signaling"/>
</dbReference>
<evidence type="ECO:0000313" key="8">
    <source>
        <dbReference type="Proteomes" id="UP001164746"/>
    </source>
</evidence>
<name>A0ABY7E6N6_MYAAR</name>
<keyword evidence="6" id="KW-0812">Transmembrane</keyword>
<dbReference type="PANTHER" id="PTHR11640">
    <property type="entry name" value="NEPHRIN"/>
    <property type="match status" value="1"/>
</dbReference>
<feature type="transmembrane region" description="Helical" evidence="6">
    <location>
        <begin position="626"/>
        <end position="649"/>
    </location>
</feature>
<keyword evidence="5" id="KW-0393">Immunoglobulin domain</keyword>
<keyword evidence="4" id="KW-0325">Glycoprotein</keyword>
<evidence type="ECO:0000256" key="3">
    <source>
        <dbReference type="ARBA" id="ARBA00023157"/>
    </source>
</evidence>
<dbReference type="PANTHER" id="PTHR11640:SF31">
    <property type="entry name" value="IRREGULAR CHIASM C-ROUGHEST PROTEIN-RELATED"/>
    <property type="match status" value="1"/>
</dbReference>
<evidence type="ECO:0000256" key="6">
    <source>
        <dbReference type="SAM" id="Phobius"/>
    </source>
</evidence>
<evidence type="ECO:0000256" key="1">
    <source>
        <dbReference type="ARBA" id="ARBA00004479"/>
    </source>
</evidence>
<dbReference type="Gene3D" id="2.60.40.10">
    <property type="entry name" value="Immunoglobulins"/>
    <property type="match status" value="1"/>
</dbReference>
<dbReference type="EMBL" id="CP111016">
    <property type="protein sequence ID" value="WAR04607.1"/>
    <property type="molecule type" value="Genomic_DNA"/>
</dbReference>
<dbReference type="Proteomes" id="UP001164746">
    <property type="component" value="Chromosome 5"/>
</dbReference>
<gene>
    <name evidence="7" type="ORF">MAR_019976</name>
</gene>